<dbReference type="AlphaFoldDB" id="A0A157LM25"/>
<keyword evidence="6 8" id="KW-1133">Transmembrane helix</keyword>
<evidence type="ECO:0000256" key="2">
    <source>
        <dbReference type="ARBA" id="ARBA00010423"/>
    </source>
</evidence>
<evidence type="ECO:0000259" key="10">
    <source>
        <dbReference type="Pfam" id="PF19029"/>
    </source>
</evidence>
<name>A0A157LM25_9BORD</name>
<keyword evidence="4" id="KW-0997">Cell inner membrane</keyword>
<dbReference type="EMBL" id="FKBS01000007">
    <property type="protein sequence ID" value="SAH97516.1"/>
    <property type="molecule type" value="Genomic_DNA"/>
</dbReference>
<organism evidence="11 12">
    <name type="scientific">Bordetella ansorpii</name>
    <dbReference type="NCBI Taxonomy" id="288768"/>
    <lineage>
        <taxon>Bacteria</taxon>
        <taxon>Pseudomonadati</taxon>
        <taxon>Pseudomonadota</taxon>
        <taxon>Betaproteobacteria</taxon>
        <taxon>Burkholderiales</taxon>
        <taxon>Alcaligenaceae</taxon>
        <taxon>Bordetella</taxon>
    </lineage>
</organism>
<evidence type="ECO:0000256" key="6">
    <source>
        <dbReference type="ARBA" id="ARBA00022989"/>
    </source>
</evidence>
<dbReference type="GO" id="GO:0005886">
    <property type="term" value="C:plasma membrane"/>
    <property type="evidence" value="ECO:0007669"/>
    <property type="project" value="UniProtKB-SubCell"/>
</dbReference>
<keyword evidence="7 8" id="KW-0472">Membrane</keyword>
<evidence type="ECO:0000256" key="8">
    <source>
        <dbReference type="SAM" id="Phobius"/>
    </source>
</evidence>
<dbReference type="InterPro" id="IPR043604">
    <property type="entry name" value="DUF883_N"/>
</dbReference>
<feature type="domain" description="DUF883" evidence="9">
    <location>
        <begin position="14"/>
        <end position="66"/>
    </location>
</feature>
<reference evidence="11 12" key="1">
    <citation type="submission" date="2016-03" db="EMBL/GenBank/DDBJ databases">
        <authorList>
            <consortium name="Pathogen Informatics"/>
        </authorList>
    </citation>
    <scope>NUCLEOTIDE SEQUENCE [LARGE SCALE GENOMIC DNA]</scope>
    <source>
        <strain evidence="11 12">NCTC13364</strain>
    </source>
</reference>
<dbReference type="PANTHER" id="PTHR35893">
    <property type="entry name" value="INNER MEMBRANE PROTEIN-RELATED"/>
    <property type="match status" value="1"/>
</dbReference>
<evidence type="ECO:0000256" key="4">
    <source>
        <dbReference type="ARBA" id="ARBA00022519"/>
    </source>
</evidence>
<dbReference type="Pfam" id="PF19029">
    <property type="entry name" value="DUF883_C"/>
    <property type="match status" value="1"/>
</dbReference>
<evidence type="ECO:0000256" key="1">
    <source>
        <dbReference type="ARBA" id="ARBA00004377"/>
    </source>
</evidence>
<gene>
    <name evidence="11" type="primary">elaB</name>
    <name evidence="11" type="ORF">SAMEA1982600_00814</name>
</gene>
<dbReference type="Pfam" id="PF05957">
    <property type="entry name" value="DUF883"/>
    <property type="match status" value="1"/>
</dbReference>
<evidence type="ECO:0000256" key="7">
    <source>
        <dbReference type="ARBA" id="ARBA00023136"/>
    </source>
</evidence>
<keyword evidence="3" id="KW-1003">Cell membrane</keyword>
<feature type="domain" description="DUF883" evidence="10">
    <location>
        <begin position="78"/>
        <end position="107"/>
    </location>
</feature>
<comment type="subcellular location">
    <subcellularLocation>
        <location evidence="1">Cell inner membrane</location>
        <topology evidence="1">Single-pass membrane protein</topology>
    </subcellularLocation>
</comment>
<protein>
    <submittedName>
        <fullName evidence="11">Membrane protein</fullName>
    </submittedName>
</protein>
<evidence type="ECO:0000256" key="5">
    <source>
        <dbReference type="ARBA" id="ARBA00022692"/>
    </source>
</evidence>
<evidence type="ECO:0000256" key="3">
    <source>
        <dbReference type="ARBA" id="ARBA00022475"/>
    </source>
</evidence>
<dbReference type="Proteomes" id="UP000077037">
    <property type="component" value="Unassembled WGS sequence"/>
</dbReference>
<dbReference type="OrthoDB" id="9181874at2"/>
<comment type="similarity">
    <text evidence="2">Belongs to the ElaB/YgaM/YqjD family.</text>
</comment>
<feature type="transmembrane region" description="Helical" evidence="8">
    <location>
        <begin position="86"/>
        <end position="104"/>
    </location>
</feature>
<accession>A0A157LM25</accession>
<sequence length="107" mass="11826">MNSRRSDEVAKEKEKLIDSVKTSLNDAENLLREAAGTTGDKAAELRDRAMVSLKRTREALHDAQDAVLERGRRAARATDDYVHDNPWQAISIAGVTGLLVGLLISRR</sequence>
<keyword evidence="5 8" id="KW-0812">Transmembrane</keyword>
<dbReference type="RefSeq" id="WP_066408500.1">
    <property type="nucleotide sequence ID" value="NZ_FKBS01000007.1"/>
</dbReference>
<dbReference type="GO" id="GO:0043022">
    <property type="term" value="F:ribosome binding"/>
    <property type="evidence" value="ECO:0007669"/>
    <property type="project" value="InterPro"/>
</dbReference>
<dbReference type="InterPro" id="IPR010279">
    <property type="entry name" value="YqjD/ElaB"/>
</dbReference>
<evidence type="ECO:0000313" key="11">
    <source>
        <dbReference type="EMBL" id="SAH97516.1"/>
    </source>
</evidence>
<evidence type="ECO:0000259" key="9">
    <source>
        <dbReference type="Pfam" id="PF05957"/>
    </source>
</evidence>
<evidence type="ECO:0000313" key="12">
    <source>
        <dbReference type="Proteomes" id="UP000077037"/>
    </source>
</evidence>
<dbReference type="InterPro" id="IPR043605">
    <property type="entry name" value="DUF883_C"/>
</dbReference>
<dbReference type="PANTHER" id="PTHR35893:SF3">
    <property type="entry name" value="INNER MEMBRANE PROTEIN"/>
    <property type="match status" value="1"/>
</dbReference>
<proteinExistence type="inferred from homology"/>